<reference evidence="9" key="2">
    <citation type="submission" date="2025-08" db="UniProtKB">
        <authorList>
            <consortium name="Ensembl"/>
        </authorList>
    </citation>
    <scope>IDENTIFICATION</scope>
</reference>
<organism evidence="9 10">
    <name type="scientific">Monodelphis domestica</name>
    <name type="common">Gray short-tailed opossum</name>
    <dbReference type="NCBI Taxonomy" id="13616"/>
    <lineage>
        <taxon>Eukaryota</taxon>
        <taxon>Metazoa</taxon>
        <taxon>Chordata</taxon>
        <taxon>Craniata</taxon>
        <taxon>Vertebrata</taxon>
        <taxon>Euteleostomi</taxon>
        <taxon>Mammalia</taxon>
        <taxon>Metatheria</taxon>
        <taxon>Didelphimorphia</taxon>
        <taxon>Didelphidae</taxon>
        <taxon>Monodelphis</taxon>
    </lineage>
</organism>
<dbReference type="InterPro" id="IPR012858">
    <property type="entry name" value="DC_STAMP-like"/>
</dbReference>
<proteinExistence type="predicted"/>
<keyword evidence="4 6" id="KW-0472">Membrane</keyword>
<dbReference type="OrthoDB" id="6598372at2759"/>
<dbReference type="Bgee" id="ENSMODG00000017125">
    <property type="expression patterns" value="Expressed in spermatocyte and 10 other cell types or tissues"/>
</dbReference>
<gene>
    <name evidence="9" type="primary">DCST2</name>
</gene>
<dbReference type="InterPro" id="IPR051856">
    <property type="entry name" value="CSR-E3_Ligase_Protein"/>
</dbReference>
<dbReference type="OMA" id="DAKDNCM"/>
<evidence type="ECO:0000313" key="9">
    <source>
        <dbReference type="Ensembl" id="ENSMODP00000021370.3"/>
    </source>
</evidence>
<evidence type="ECO:0000313" key="10">
    <source>
        <dbReference type="Proteomes" id="UP000002280"/>
    </source>
</evidence>
<evidence type="ECO:0000256" key="2">
    <source>
        <dbReference type="ARBA" id="ARBA00022692"/>
    </source>
</evidence>
<dbReference type="PANTHER" id="PTHR21041">
    <property type="entry name" value="DENDRITIC CELL-SPECIFIC TRANSMEMBRANE PROTEIN"/>
    <property type="match status" value="1"/>
</dbReference>
<dbReference type="GeneTree" id="ENSGT00940000153269"/>
<dbReference type="Ensembl" id="ENSMODT00000021745.4">
    <property type="protein sequence ID" value="ENSMODP00000021370.3"/>
    <property type="gene ID" value="ENSMODG00000017125.4"/>
</dbReference>
<accession>F6U3F5</accession>
<evidence type="ECO:0000256" key="1">
    <source>
        <dbReference type="ARBA" id="ARBA00004141"/>
    </source>
</evidence>
<dbReference type="KEGG" id="mdo:100021507"/>
<dbReference type="GeneID" id="100021507"/>
<dbReference type="AlphaFoldDB" id="F6U3F5"/>
<dbReference type="CTD" id="127579"/>
<comment type="subcellular location">
    <subcellularLocation>
        <location evidence="1">Membrane</location>
        <topology evidence="1">Multi-pass membrane protein</topology>
    </subcellularLocation>
</comment>
<dbReference type="HOGENOM" id="CLU_015030_2_0_1"/>
<feature type="region of interest" description="Disordered" evidence="5">
    <location>
        <begin position="712"/>
        <end position="780"/>
    </location>
</feature>
<dbReference type="PANTHER" id="PTHR21041:SF6">
    <property type="entry name" value="DC-STAMP DOMAIN-CONTAINING PROTEIN 2"/>
    <property type="match status" value="1"/>
</dbReference>
<dbReference type="STRING" id="13616.ENSMODP00000021370"/>
<feature type="domain" description="E3 ubiquitin-protein ligase DCST1-like C-terminal" evidence="8">
    <location>
        <begin position="613"/>
        <end position="658"/>
    </location>
</feature>
<dbReference type="GO" id="GO:0007342">
    <property type="term" value="P:fusion of sperm to egg plasma membrane involved in single fertilization"/>
    <property type="evidence" value="ECO:0007669"/>
    <property type="project" value="Ensembl"/>
</dbReference>
<feature type="transmembrane region" description="Helical" evidence="6">
    <location>
        <begin position="68"/>
        <end position="88"/>
    </location>
</feature>
<evidence type="ECO:0000256" key="5">
    <source>
        <dbReference type="SAM" id="MobiDB-lite"/>
    </source>
</evidence>
<feature type="transmembrane region" description="Helical" evidence="6">
    <location>
        <begin position="42"/>
        <end position="62"/>
    </location>
</feature>
<feature type="transmembrane region" description="Helical" evidence="6">
    <location>
        <begin position="242"/>
        <end position="269"/>
    </location>
</feature>
<dbReference type="InParanoid" id="F6U3F5"/>
<sequence>MAYISKKPANRWKQKLFSKSRASKIPWWARDQSKGQEVAKSVGGFILGLTMATAYGLIGLFVQGHSPWSCLVVTLSLAIFLSLGLGFSRSVRIIVFLLLPQIFSRQGRILLLIAAFGLVMQGPCANIIRNFGRTSDSVACGAELALNQTAKVLQQARQPLINALKKIKAIASKAKEVADRIRKFFRSIMDAVKHVVRSLRNVWFWLLHIGDVCNSEIGSPYGKCAKVFDDARNRCMKALGQFYYLCSILMPFKLLLCGLARVAQLFCVLPQYIQPFLRNTIGTPVMRLINQVRKEFEFNVTASHHFKVNLNSSRSLAQVAFDLREAVNLKLHPIKETLSLLTNTTPLLFIFLYLKALFYRYHYLNQDSFDNIYITSRFIHMDNLRVQAGLPSVLPLTSRERNHYIQPGSLRLSRLERLRYVFSTFTLIRHVLVVLVLVVLDYSIFWLLDLARYWLQGEIVARNPVLVSVSVEGTGYVGQIYRDLASVFDILQQGNITIHSRRCLLRPSEPNYNNYKLIGLMYGLCFCVTLFGSYIGRMNRLICASYYPSREQERISFLYNTLLARRSNLVTTLLRSVRRRSIDQGHANFLFVLSVKCPCLKPLLKLLGQHQTYCLGCGRPKRDDSGDFVSCSTPGCNGLYCRTCFRLLNNTCSVCAAPLTNQGDLDLELDSSDDERPRLWLASAKNLNKDKRWWLEKKVKEVLGEARFRKLSQQPDSGSNLDLAKSWRRETATSTDTESENKDGGRSDAVAEPSPSPPSPFTQSSSVRIDIPPPPPLPKK</sequence>
<reference evidence="9" key="3">
    <citation type="submission" date="2025-09" db="UniProtKB">
        <authorList>
            <consortium name="Ensembl"/>
        </authorList>
    </citation>
    <scope>IDENTIFICATION</scope>
</reference>
<evidence type="ECO:0000259" key="8">
    <source>
        <dbReference type="Pfam" id="PF26037"/>
    </source>
</evidence>
<name>F6U3F5_MONDO</name>
<feature type="domain" description="Dendritic cell-specific transmembrane protein-like" evidence="7">
    <location>
        <begin position="369"/>
        <end position="559"/>
    </location>
</feature>
<evidence type="ECO:0000256" key="4">
    <source>
        <dbReference type="ARBA" id="ARBA00023136"/>
    </source>
</evidence>
<evidence type="ECO:0000256" key="6">
    <source>
        <dbReference type="SAM" id="Phobius"/>
    </source>
</evidence>
<dbReference type="GO" id="GO:0035036">
    <property type="term" value="P:sperm-egg recognition"/>
    <property type="evidence" value="ECO:0007669"/>
    <property type="project" value="Ensembl"/>
</dbReference>
<dbReference type="InterPro" id="IPR058842">
    <property type="entry name" value="DCST1_C"/>
</dbReference>
<dbReference type="FunCoup" id="F6U3F5">
    <property type="interactions" value="2"/>
</dbReference>
<protein>
    <submittedName>
        <fullName evidence="9">DC-STAMP domain containing 2</fullName>
    </submittedName>
</protein>
<feature type="compositionally biased region" description="Pro residues" evidence="5">
    <location>
        <begin position="771"/>
        <end position="780"/>
    </location>
</feature>
<feature type="transmembrane region" description="Helical" evidence="6">
    <location>
        <begin position="420"/>
        <end position="448"/>
    </location>
</feature>
<dbReference type="Pfam" id="PF26039">
    <property type="entry name" value="Dcst2"/>
    <property type="match status" value="1"/>
</dbReference>
<feature type="transmembrane region" description="Helical" evidence="6">
    <location>
        <begin position="517"/>
        <end position="536"/>
    </location>
</feature>
<dbReference type="Pfam" id="PF07782">
    <property type="entry name" value="DC_STAMP"/>
    <property type="match status" value="1"/>
</dbReference>
<dbReference type="eggNOG" id="KOG3726">
    <property type="taxonomic scope" value="Eukaryota"/>
</dbReference>
<keyword evidence="10" id="KW-1185">Reference proteome</keyword>
<reference evidence="9 10" key="1">
    <citation type="journal article" date="2007" name="Nature">
        <title>Genome of the marsupial Monodelphis domestica reveals innovation in non-coding sequences.</title>
        <authorList>
            <person name="Mikkelsen T.S."/>
            <person name="Wakefield M.J."/>
            <person name="Aken B."/>
            <person name="Amemiya C.T."/>
            <person name="Chang J.L."/>
            <person name="Duke S."/>
            <person name="Garber M."/>
            <person name="Gentles A.J."/>
            <person name="Goodstadt L."/>
            <person name="Heger A."/>
            <person name="Jurka J."/>
            <person name="Kamal M."/>
            <person name="Mauceli E."/>
            <person name="Searle S.M."/>
            <person name="Sharpe T."/>
            <person name="Baker M.L."/>
            <person name="Batzer M.A."/>
            <person name="Benos P.V."/>
            <person name="Belov K."/>
            <person name="Clamp M."/>
            <person name="Cook A."/>
            <person name="Cuff J."/>
            <person name="Das R."/>
            <person name="Davidow L."/>
            <person name="Deakin J.E."/>
            <person name="Fazzari M.J."/>
            <person name="Glass J.L."/>
            <person name="Grabherr M."/>
            <person name="Greally J.M."/>
            <person name="Gu W."/>
            <person name="Hore T.A."/>
            <person name="Huttley G.A."/>
            <person name="Kleber M."/>
            <person name="Jirtle R.L."/>
            <person name="Koina E."/>
            <person name="Lee J.T."/>
            <person name="Mahony S."/>
            <person name="Marra M.A."/>
            <person name="Miller R.D."/>
            <person name="Nicholls R.D."/>
            <person name="Oda M."/>
            <person name="Papenfuss A.T."/>
            <person name="Parra Z.E."/>
            <person name="Pollock D.D."/>
            <person name="Ray D.A."/>
            <person name="Schein J.E."/>
            <person name="Speed T.P."/>
            <person name="Thompson K."/>
            <person name="VandeBerg J.L."/>
            <person name="Wade C.M."/>
            <person name="Walker J.A."/>
            <person name="Waters P.D."/>
            <person name="Webber C."/>
            <person name="Weidman J.R."/>
            <person name="Xie X."/>
            <person name="Zody M.C."/>
            <person name="Baldwin J."/>
            <person name="Abdouelleil A."/>
            <person name="Abdulkadir J."/>
            <person name="Abebe A."/>
            <person name="Abera B."/>
            <person name="Abreu J."/>
            <person name="Acer S.C."/>
            <person name="Aftuck L."/>
            <person name="Alexander A."/>
            <person name="An P."/>
            <person name="Anderson E."/>
            <person name="Anderson S."/>
            <person name="Arachi H."/>
            <person name="Azer M."/>
            <person name="Bachantsang P."/>
            <person name="Barry A."/>
            <person name="Bayul T."/>
            <person name="Berlin A."/>
            <person name="Bessette D."/>
            <person name="Bloom T."/>
            <person name="Bloom T."/>
            <person name="Boguslavskiy L."/>
            <person name="Bonnet C."/>
            <person name="Boukhgalter B."/>
            <person name="Bourzgui I."/>
            <person name="Brown A."/>
            <person name="Cahill P."/>
            <person name="Channer S."/>
            <person name="Cheshatsang Y."/>
            <person name="Chuda L."/>
            <person name="Citroen M."/>
            <person name="Collymore A."/>
            <person name="Cooke P."/>
            <person name="Costello M."/>
            <person name="D'Aco K."/>
            <person name="Daza R."/>
            <person name="De Haan G."/>
            <person name="DeGray S."/>
            <person name="DeMaso C."/>
            <person name="Dhargay N."/>
            <person name="Dooley K."/>
            <person name="Dooley E."/>
            <person name="Doricent M."/>
            <person name="Dorje P."/>
            <person name="Dorjee K."/>
            <person name="Dupes A."/>
            <person name="Elong R."/>
            <person name="Falk J."/>
            <person name="Farina A."/>
            <person name="Faro S."/>
            <person name="Ferguson D."/>
            <person name="Fisher S."/>
            <person name="Foley C.D."/>
            <person name="Franke A."/>
            <person name="Friedrich D."/>
            <person name="Gadbois L."/>
            <person name="Gearin G."/>
            <person name="Gearin C.R."/>
            <person name="Giannoukos G."/>
            <person name="Goode T."/>
            <person name="Graham J."/>
            <person name="Grandbois E."/>
            <person name="Grewal S."/>
            <person name="Gyaltsen K."/>
            <person name="Hafez N."/>
            <person name="Hagos B."/>
            <person name="Hall J."/>
            <person name="Henson C."/>
            <person name="Hollinger A."/>
            <person name="Honan T."/>
            <person name="Huard M.D."/>
            <person name="Hughes L."/>
            <person name="Hurhula B."/>
            <person name="Husby M.E."/>
            <person name="Kamat A."/>
            <person name="Kanga B."/>
            <person name="Kashin S."/>
            <person name="Khazanovich D."/>
            <person name="Kisner P."/>
            <person name="Lance K."/>
            <person name="Lara M."/>
            <person name="Lee W."/>
            <person name="Lennon N."/>
            <person name="Letendre F."/>
            <person name="LeVine R."/>
            <person name="Lipovsky A."/>
            <person name="Liu X."/>
            <person name="Liu J."/>
            <person name="Liu S."/>
            <person name="Lokyitsang T."/>
            <person name="Lokyitsang Y."/>
            <person name="Lubonja R."/>
            <person name="Lui A."/>
            <person name="MacDonald P."/>
            <person name="Magnisalis V."/>
            <person name="Maru K."/>
            <person name="Matthews C."/>
            <person name="McCusker W."/>
            <person name="McDonough S."/>
            <person name="Mehta T."/>
            <person name="Meldrim J."/>
            <person name="Meneus L."/>
            <person name="Mihai O."/>
            <person name="Mihalev A."/>
            <person name="Mihova T."/>
            <person name="Mittelman R."/>
            <person name="Mlenga V."/>
            <person name="Montmayeur A."/>
            <person name="Mulrain L."/>
            <person name="Navidi A."/>
            <person name="Naylor J."/>
            <person name="Negash T."/>
            <person name="Nguyen T."/>
            <person name="Nguyen N."/>
            <person name="Nicol R."/>
            <person name="Norbu C."/>
            <person name="Norbu N."/>
            <person name="Novod N."/>
            <person name="O'Neill B."/>
            <person name="Osman S."/>
            <person name="Markiewicz E."/>
            <person name="Oyono O.L."/>
            <person name="Patti C."/>
            <person name="Phunkhang P."/>
            <person name="Pierre F."/>
            <person name="Priest M."/>
            <person name="Raghuraman S."/>
            <person name="Rege F."/>
            <person name="Reyes R."/>
            <person name="Rise C."/>
            <person name="Rogov P."/>
            <person name="Ross K."/>
            <person name="Ryan E."/>
            <person name="Settipalli S."/>
            <person name="Shea T."/>
            <person name="Sherpa N."/>
            <person name="Shi L."/>
            <person name="Shih D."/>
            <person name="Sparrow T."/>
            <person name="Spaulding J."/>
            <person name="Stalker J."/>
            <person name="Stange-Thomann N."/>
            <person name="Stavropoulos S."/>
            <person name="Stone C."/>
            <person name="Strader C."/>
            <person name="Tesfaye S."/>
            <person name="Thomson T."/>
            <person name="Thoulutsang Y."/>
            <person name="Thoulutsang D."/>
            <person name="Topham K."/>
            <person name="Topping I."/>
            <person name="Tsamla T."/>
            <person name="Vassiliev H."/>
            <person name="Vo A."/>
            <person name="Wangchuk T."/>
            <person name="Wangdi T."/>
            <person name="Weiand M."/>
            <person name="Wilkinson J."/>
            <person name="Wilson A."/>
            <person name="Yadav S."/>
            <person name="Young G."/>
            <person name="Yu Q."/>
            <person name="Zembek L."/>
            <person name="Zhong D."/>
            <person name="Zimmer A."/>
            <person name="Zwirko Z."/>
            <person name="Jaffe D.B."/>
            <person name="Alvarez P."/>
            <person name="Brockman W."/>
            <person name="Butler J."/>
            <person name="Chin C."/>
            <person name="Gnerre S."/>
            <person name="MacCallum I."/>
            <person name="Graves J.A."/>
            <person name="Ponting C.P."/>
            <person name="Breen M."/>
            <person name="Samollow P.B."/>
            <person name="Lander E.S."/>
            <person name="Lindblad-Toh K."/>
        </authorList>
    </citation>
    <scope>NUCLEOTIDE SEQUENCE [LARGE SCALE GENOMIC DNA]</scope>
</reference>
<keyword evidence="3 6" id="KW-1133">Transmembrane helix</keyword>
<dbReference type="GO" id="GO:0016020">
    <property type="term" value="C:membrane"/>
    <property type="evidence" value="ECO:0007669"/>
    <property type="project" value="UniProtKB-SubCell"/>
</dbReference>
<evidence type="ECO:0000256" key="3">
    <source>
        <dbReference type="ARBA" id="ARBA00022989"/>
    </source>
</evidence>
<evidence type="ECO:0000259" key="7">
    <source>
        <dbReference type="Pfam" id="PF07782"/>
    </source>
</evidence>
<dbReference type="RefSeq" id="XP_001373649.1">
    <property type="nucleotide sequence ID" value="XM_001373612.3"/>
</dbReference>
<keyword evidence="2 6" id="KW-0812">Transmembrane</keyword>
<dbReference type="Pfam" id="PF26037">
    <property type="entry name" value="zf-RING_DCST1_C"/>
    <property type="match status" value="1"/>
</dbReference>
<dbReference type="Proteomes" id="UP000002280">
    <property type="component" value="Chromosome 2"/>
</dbReference>